<dbReference type="SUPFAM" id="SSF56112">
    <property type="entry name" value="Protein kinase-like (PK-like)"/>
    <property type="match status" value="1"/>
</dbReference>
<evidence type="ECO:0000313" key="3">
    <source>
        <dbReference type="EMBL" id="GFZ84408.1"/>
    </source>
</evidence>
<accession>A0ABQ1ESD0</accession>
<feature type="domain" description="Aminoglycoside phosphotransferase" evidence="2">
    <location>
        <begin position="34"/>
        <end position="273"/>
    </location>
</feature>
<dbReference type="Gene3D" id="3.90.1200.10">
    <property type="match status" value="1"/>
</dbReference>
<dbReference type="Pfam" id="PF01636">
    <property type="entry name" value="APH"/>
    <property type="match status" value="1"/>
</dbReference>
<proteinExistence type="inferred from homology"/>
<dbReference type="InterPro" id="IPR050249">
    <property type="entry name" value="Pseudomonas-type_ThrB"/>
</dbReference>
<dbReference type="Gene3D" id="3.30.200.20">
    <property type="entry name" value="Phosphorylase Kinase, domain 1"/>
    <property type="match status" value="1"/>
</dbReference>
<dbReference type="PANTHER" id="PTHR21064:SF6">
    <property type="entry name" value="AMINOGLYCOSIDE PHOSPHOTRANSFERASE DOMAIN-CONTAINING PROTEIN"/>
    <property type="match status" value="1"/>
</dbReference>
<keyword evidence="4" id="KW-1185">Reference proteome</keyword>
<dbReference type="PANTHER" id="PTHR21064">
    <property type="entry name" value="AMINOGLYCOSIDE PHOSPHOTRANSFERASE DOMAIN-CONTAINING PROTEIN-RELATED"/>
    <property type="match status" value="1"/>
</dbReference>
<evidence type="ECO:0000256" key="1">
    <source>
        <dbReference type="ARBA" id="ARBA00038240"/>
    </source>
</evidence>
<sequence>MTSIIMSSKEKEEQLAALPAHWFPGQVWTMRTGEGGMNNTTRFVDVDDISYVLRLYETHRDMDKIRYEHRILLALADRKSQLSYRLPVPIELPEGGTIVQLDEGTGKLAALFTYTDGYNPTWAHPQQLVNFGKAVGQLSSALAAISVELAPVYPPYYEIEHIHPRCSPEAVRTFCLQPPDIFVPQNKELSYIYERFAAFYQAIPALRQLPHQLVHGDINGSNMLVDEEGKIAAVLDFEFVTLDVRVMELAVCLSDLIDPSLPGLELKRNCAAFYEGYQSFIQLEEEEIRLLPLLIELRRLDVFIHFLGRYVDGVDAQGVLIDIIQNTFGKTKWLQENGSELVRSLQPK</sequence>
<comment type="caution">
    <text evidence="3">The sequence shown here is derived from an EMBL/GenBank/DDBJ whole genome shotgun (WGS) entry which is preliminary data.</text>
</comment>
<protein>
    <recommendedName>
        <fullName evidence="2">Aminoglycoside phosphotransferase domain-containing protein</fullName>
    </recommendedName>
</protein>
<dbReference type="EMBL" id="BMHE01000015">
    <property type="protein sequence ID" value="GFZ84408.1"/>
    <property type="molecule type" value="Genomic_DNA"/>
</dbReference>
<name>A0ABQ1ESD0_9BACL</name>
<gene>
    <name evidence="3" type="ORF">GCM10008018_33220</name>
</gene>
<organism evidence="3 4">
    <name type="scientific">Paenibacillus marchantiophytorum</name>
    <dbReference type="NCBI Taxonomy" id="1619310"/>
    <lineage>
        <taxon>Bacteria</taxon>
        <taxon>Bacillati</taxon>
        <taxon>Bacillota</taxon>
        <taxon>Bacilli</taxon>
        <taxon>Bacillales</taxon>
        <taxon>Paenibacillaceae</taxon>
        <taxon>Paenibacillus</taxon>
    </lineage>
</organism>
<reference evidence="4" key="1">
    <citation type="journal article" date="2019" name="Int. J. Syst. Evol. Microbiol.">
        <title>The Global Catalogue of Microorganisms (GCM) 10K type strain sequencing project: providing services to taxonomists for standard genome sequencing and annotation.</title>
        <authorList>
            <consortium name="The Broad Institute Genomics Platform"/>
            <consortium name="The Broad Institute Genome Sequencing Center for Infectious Disease"/>
            <person name="Wu L."/>
            <person name="Ma J."/>
        </authorList>
    </citation>
    <scope>NUCLEOTIDE SEQUENCE [LARGE SCALE GENOMIC DNA]</scope>
    <source>
        <strain evidence="4">CGMCC 1.15043</strain>
    </source>
</reference>
<comment type="similarity">
    <text evidence="1">Belongs to the pseudomonas-type ThrB family.</text>
</comment>
<dbReference type="InterPro" id="IPR011009">
    <property type="entry name" value="Kinase-like_dom_sf"/>
</dbReference>
<dbReference type="Proteomes" id="UP000615455">
    <property type="component" value="Unassembled WGS sequence"/>
</dbReference>
<dbReference type="InterPro" id="IPR002575">
    <property type="entry name" value="Aminoglycoside_PTrfase"/>
</dbReference>
<evidence type="ECO:0000259" key="2">
    <source>
        <dbReference type="Pfam" id="PF01636"/>
    </source>
</evidence>
<evidence type="ECO:0000313" key="4">
    <source>
        <dbReference type="Proteomes" id="UP000615455"/>
    </source>
</evidence>